<dbReference type="AlphaFoldDB" id="A0A963Z7R4"/>
<reference evidence="1 2" key="1">
    <citation type="journal article" date="2021" name="Microorganisms">
        <title>Acidisoma silvae sp. nov. and Acidisomacellulosilytica sp. nov., Two Acidophilic Bacteria Isolated from Decaying Wood, Hydrolyzing Cellulose and Producing Poly-3-hydroxybutyrate.</title>
        <authorList>
            <person name="Mieszkin S."/>
            <person name="Pouder E."/>
            <person name="Uroz S."/>
            <person name="Simon-Colin C."/>
            <person name="Alain K."/>
        </authorList>
    </citation>
    <scope>NUCLEOTIDE SEQUENCE [LARGE SCALE GENOMIC DNA]</scope>
    <source>
        <strain evidence="1 2">HW T5.17</strain>
    </source>
</reference>
<evidence type="ECO:0000313" key="2">
    <source>
        <dbReference type="Proteomes" id="UP000721844"/>
    </source>
</evidence>
<name>A0A963Z7R4_9PROT</name>
<dbReference type="EMBL" id="JAESVA010000013">
    <property type="protein sequence ID" value="MCB8883422.1"/>
    <property type="molecule type" value="Genomic_DNA"/>
</dbReference>
<proteinExistence type="predicted"/>
<sequence length="94" mass="10567">MKVLAIGTLKPLSEEQSSRIFPNEVPATLKLYLDGKIEQFWLRDEMKGAVFLLNVASVDEAKELLSELPFTKEDLHTFDLLPVGPLLPLGFLIK</sequence>
<dbReference type="Proteomes" id="UP000721844">
    <property type="component" value="Unassembled WGS sequence"/>
</dbReference>
<comment type="caution">
    <text evidence="1">The sequence shown here is derived from an EMBL/GenBank/DDBJ whole genome shotgun (WGS) entry which is preliminary data.</text>
</comment>
<accession>A0A963Z7R4</accession>
<keyword evidence="2" id="KW-1185">Reference proteome</keyword>
<gene>
    <name evidence="1" type="ORF">ACELLULO517_24455</name>
</gene>
<evidence type="ECO:0008006" key="3">
    <source>
        <dbReference type="Google" id="ProtNLM"/>
    </source>
</evidence>
<dbReference type="RefSeq" id="WP_227310077.1">
    <property type="nucleotide sequence ID" value="NZ_JAESVA010000013.1"/>
</dbReference>
<dbReference type="Gene3D" id="3.30.70.1060">
    <property type="entry name" value="Dimeric alpha+beta barrel"/>
    <property type="match status" value="1"/>
</dbReference>
<evidence type="ECO:0000313" key="1">
    <source>
        <dbReference type="EMBL" id="MCB8883422.1"/>
    </source>
</evidence>
<organism evidence="1 2">
    <name type="scientific">Acidisoma cellulosilyticum</name>
    <dbReference type="NCBI Taxonomy" id="2802395"/>
    <lineage>
        <taxon>Bacteria</taxon>
        <taxon>Pseudomonadati</taxon>
        <taxon>Pseudomonadota</taxon>
        <taxon>Alphaproteobacteria</taxon>
        <taxon>Acetobacterales</taxon>
        <taxon>Acidocellaceae</taxon>
        <taxon>Acidisoma</taxon>
    </lineage>
</organism>
<protein>
    <recommendedName>
        <fullName evidence="3">Muconolactone isomerase domain-containing protein</fullName>
    </recommendedName>
</protein>